<feature type="domain" description="HTH luxR-type" evidence="6">
    <location>
        <begin position="150"/>
        <end position="215"/>
    </location>
</feature>
<proteinExistence type="predicted"/>
<protein>
    <submittedName>
        <fullName evidence="8">DNA-binding response regulator</fullName>
    </submittedName>
</protein>
<evidence type="ECO:0000256" key="5">
    <source>
        <dbReference type="PROSITE-ProRule" id="PRU00169"/>
    </source>
</evidence>
<evidence type="ECO:0000256" key="1">
    <source>
        <dbReference type="ARBA" id="ARBA00022553"/>
    </source>
</evidence>
<dbReference type="SUPFAM" id="SSF52172">
    <property type="entry name" value="CheY-like"/>
    <property type="match status" value="1"/>
</dbReference>
<comment type="caution">
    <text evidence="8">The sequence shown here is derived from an EMBL/GenBank/DDBJ whole genome shotgun (WGS) entry which is preliminary data.</text>
</comment>
<keyword evidence="3 8" id="KW-0238">DNA-binding</keyword>
<dbReference type="Gene3D" id="3.40.50.2300">
    <property type="match status" value="1"/>
</dbReference>
<dbReference type="EMBL" id="QJVJ01000009">
    <property type="protein sequence ID" value="PYI52566.1"/>
    <property type="molecule type" value="Genomic_DNA"/>
</dbReference>
<evidence type="ECO:0000313" key="8">
    <source>
        <dbReference type="EMBL" id="PYI52566.1"/>
    </source>
</evidence>
<dbReference type="Pfam" id="PF00196">
    <property type="entry name" value="GerE"/>
    <property type="match status" value="1"/>
</dbReference>
<dbReference type="GO" id="GO:0003677">
    <property type="term" value="F:DNA binding"/>
    <property type="evidence" value="ECO:0007669"/>
    <property type="project" value="UniProtKB-KW"/>
</dbReference>
<evidence type="ECO:0000256" key="3">
    <source>
        <dbReference type="ARBA" id="ARBA00023125"/>
    </source>
</evidence>
<evidence type="ECO:0000259" key="6">
    <source>
        <dbReference type="PROSITE" id="PS50043"/>
    </source>
</evidence>
<dbReference type="InterPro" id="IPR011006">
    <property type="entry name" value="CheY-like_superfamily"/>
</dbReference>
<keyword evidence="2" id="KW-0805">Transcription regulation</keyword>
<accession>A0A2V5KTK9</accession>
<feature type="modified residue" description="4-aspartylphosphate" evidence="5">
    <location>
        <position position="56"/>
    </location>
</feature>
<reference evidence="8 9" key="1">
    <citation type="submission" date="2018-05" db="EMBL/GenBank/DDBJ databases">
        <title>Paenibacillus flagellatus sp. nov., isolated from selenium mineral soil.</title>
        <authorList>
            <person name="Dai X."/>
        </authorList>
    </citation>
    <scope>NUCLEOTIDE SEQUENCE [LARGE SCALE GENOMIC DNA]</scope>
    <source>
        <strain evidence="8 9">DXL2</strain>
    </source>
</reference>
<gene>
    <name evidence="8" type="ORF">DLM86_20550</name>
</gene>
<evidence type="ECO:0000313" key="9">
    <source>
        <dbReference type="Proteomes" id="UP000247476"/>
    </source>
</evidence>
<dbReference type="PROSITE" id="PS50110">
    <property type="entry name" value="RESPONSE_REGULATORY"/>
    <property type="match status" value="1"/>
</dbReference>
<keyword evidence="9" id="KW-1185">Reference proteome</keyword>
<evidence type="ECO:0000256" key="4">
    <source>
        <dbReference type="ARBA" id="ARBA00023163"/>
    </source>
</evidence>
<keyword evidence="1 5" id="KW-0597">Phosphoprotein</keyword>
<dbReference type="Pfam" id="PF00072">
    <property type="entry name" value="Response_reg"/>
    <property type="match status" value="1"/>
</dbReference>
<evidence type="ECO:0000256" key="2">
    <source>
        <dbReference type="ARBA" id="ARBA00023015"/>
    </source>
</evidence>
<dbReference type="Proteomes" id="UP000247476">
    <property type="component" value="Unassembled WGS sequence"/>
</dbReference>
<dbReference type="PANTHER" id="PTHR43214:SF43">
    <property type="entry name" value="TWO-COMPONENT RESPONSE REGULATOR"/>
    <property type="match status" value="1"/>
</dbReference>
<keyword evidence="4" id="KW-0804">Transcription</keyword>
<sequence length="225" mass="24915">MTDIRVLIVEDDPDWLRGLSGYLAEQPGIAVVGSADTAEEAARAIRELDYDVVLMDVMIADEAAGIALVQDVLLHGHARVLMLTSMELKELMFDAFRAGATDYLIKSDFESIPDAIRNAYRDESPISAAAAARMREEFRRLKQLEQTYKKKELQDKITPSELQVLELIDSGLSQSAIADKLVVSLRTIKVHVGNVLKKLGGGSSKEAARKARELGLFEEKRERDG</sequence>
<dbReference type="CDD" id="cd17535">
    <property type="entry name" value="REC_NarL-like"/>
    <property type="match status" value="1"/>
</dbReference>
<dbReference type="GO" id="GO:0000160">
    <property type="term" value="P:phosphorelay signal transduction system"/>
    <property type="evidence" value="ECO:0007669"/>
    <property type="project" value="InterPro"/>
</dbReference>
<organism evidence="8 9">
    <name type="scientific">Paenibacillus flagellatus</name>
    <dbReference type="NCBI Taxonomy" id="2211139"/>
    <lineage>
        <taxon>Bacteria</taxon>
        <taxon>Bacillati</taxon>
        <taxon>Bacillota</taxon>
        <taxon>Bacilli</taxon>
        <taxon>Bacillales</taxon>
        <taxon>Paenibacillaceae</taxon>
        <taxon>Paenibacillus</taxon>
    </lineage>
</organism>
<dbReference type="InterPro" id="IPR000792">
    <property type="entry name" value="Tscrpt_reg_LuxR_C"/>
</dbReference>
<dbReference type="InterPro" id="IPR039420">
    <property type="entry name" value="WalR-like"/>
</dbReference>
<dbReference type="SMART" id="SM00421">
    <property type="entry name" value="HTH_LUXR"/>
    <property type="match status" value="1"/>
</dbReference>
<dbReference type="InterPro" id="IPR058245">
    <property type="entry name" value="NreC/VraR/RcsB-like_REC"/>
</dbReference>
<feature type="domain" description="Response regulatory" evidence="7">
    <location>
        <begin position="5"/>
        <end position="121"/>
    </location>
</feature>
<dbReference type="RefSeq" id="WP_110841935.1">
    <property type="nucleotide sequence ID" value="NZ_QJVJ01000009.1"/>
</dbReference>
<dbReference type="OrthoDB" id="192836at2"/>
<dbReference type="GO" id="GO:0006355">
    <property type="term" value="P:regulation of DNA-templated transcription"/>
    <property type="evidence" value="ECO:0007669"/>
    <property type="project" value="InterPro"/>
</dbReference>
<dbReference type="PANTHER" id="PTHR43214">
    <property type="entry name" value="TWO-COMPONENT RESPONSE REGULATOR"/>
    <property type="match status" value="1"/>
</dbReference>
<dbReference type="PROSITE" id="PS50043">
    <property type="entry name" value="HTH_LUXR_2"/>
    <property type="match status" value="1"/>
</dbReference>
<dbReference type="InterPro" id="IPR001789">
    <property type="entry name" value="Sig_transdc_resp-reg_receiver"/>
</dbReference>
<dbReference type="SMART" id="SM00448">
    <property type="entry name" value="REC"/>
    <property type="match status" value="1"/>
</dbReference>
<dbReference type="PRINTS" id="PR00038">
    <property type="entry name" value="HTHLUXR"/>
</dbReference>
<dbReference type="CDD" id="cd06170">
    <property type="entry name" value="LuxR_C_like"/>
    <property type="match status" value="1"/>
</dbReference>
<dbReference type="AlphaFoldDB" id="A0A2V5KTK9"/>
<name>A0A2V5KTK9_9BACL</name>
<evidence type="ECO:0000259" key="7">
    <source>
        <dbReference type="PROSITE" id="PS50110"/>
    </source>
</evidence>